<dbReference type="PANTHER" id="PTHR31170:SF20">
    <property type="entry name" value="DUF247 DOMAIN PROTEIN"/>
    <property type="match status" value="1"/>
</dbReference>
<reference evidence="3" key="5">
    <citation type="journal article" date="2018" name="Nat. Plants">
        <title>Whole-genome landscape of Medicago truncatula symbiotic genes.</title>
        <authorList>
            <person name="Pecrix Y."/>
            <person name="Gamas P."/>
            <person name="Carrere S."/>
        </authorList>
    </citation>
    <scope>NUCLEOTIDE SEQUENCE</scope>
    <source>
        <tissue evidence="3">Leaves</tissue>
    </source>
</reference>
<dbReference type="OMA" id="QMEEIKW"/>
<keyword evidence="1" id="KW-0472">Membrane</keyword>
<dbReference type="EMBL" id="CM001223">
    <property type="protein sequence ID" value="AES79501.1"/>
    <property type="molecule type" value="Genomic_DNA"/>
</dbReference>
<reference evidence="4" key="3">
    <citation type="submission" date="2015-04" db="UniProtKB">
        <authorList>
            <consortium name="EnsemblPlants"/>
        </authorList>
    </citation>
    <scope>IDENTIFICATION</scope>
    <source>
        <strain evidence="4">cv. Jemalong A17</strain>
    </source>
</reference>
<dbReference type="AlphaFoldDB" id="G7KRF9"/>
<sequence>MASTKKTENDTEMMNDWLNSIQTLLKSVDHDYIQSCSISIVPEELKNSLNEEAYMPRVVSIGPRFKGSREDLLLMEEVKLRSMLSLLHRAGKEGESKTYLEKCSKAIWELDKLVRASYVSDIKLEKHELAKIMLVDGCFLLELVITKGFGSELPSRLNSHCPAPEVLKDEDVLSDLMLLENQIPILVLHKLSQILFPNVFDSTDRVQRATKINNLILSILSYPEVSNLSNLEAPHILDLVHFFVNSRRQSESESDSEIESNDNHIVGITEKNQKLKLELKRCASRLLAAGVSIKVIEDDKDSRISSCFSLIRNFFGGVFIKFGKMLVVSKEIDKQVDATVVDGEVRGLDFEFKFENGKFEIAQLHITKTTKAKWCNVIAWEHHKKNWKSSSMDGYESGDENQIGTINLSGKFTLSALIFNGLICCEADVKLLKEKNIIVDHLKMNNEELQDFFRTISFGVDREIVDSSYVKMVDELNNYSEAFFILKIFKIFRHLCMYHLEWVVNFLKQNYNFVAALVALLSVVQTVYAILDYYLKK</sequence>
<evidence type="ECO:0000313" key="4">
    <source>
        <dbReference type="EnsemblPlants" id="AES79501"/>
    </source>
</evidence>
<feature type="transmembrane region" description="Helical" evidence="1">
    <location>
        <begin position="513"/>
        <end position="535"/>
    </location>
</feature>
<name>G7KRF9_MEDTR</name>
<reference evidence="6" key="4">
    <citation type="journal article" date="2018" name="Nat. Plants">
        <title>Whole-genome landscape of Medicago truncatula symbiotic genes.</title>
        <authorList>
            <person name="Pecrix Y."/>
            <person name="Staton S.E."/>
            <person name="Sallet E."/>
            <person name="Lelandais-Briere C."/>
            <person name="Moreau S."/>
            <person name="Carrere S."/>
            <person name="Blein T."/>
            <person name="Jardinaud M.F."/>
            <person name="Latrasse D."/>
            <person name="Zouine M."/>
            <person name="Zahm M."/>
            <person name="Kreplak J."/>
            <person name="Mayjonade B."/>
            <person name="Satge C."/>
            <person name="Perez M."/>
            <person name="Cauet S."/>
            <person name="Marande W."/>
            <person name="Chantry-Darmon C."/>
            <person name="Lopez-Roques C."/>
            <person name="Bouchez O."/>
            <person name="Berard A."/>
            <person name="Debelle F."/>
            <person name="Munos S."/>
            <person name="Bendahmane A."/>
            <person name="Berges H."/>
            <person name="Niebel A."/>
            <person name="Buitink J."/>
            <person name="Frugier F."/>
            <person name="Benhamed M."/>
            <person name="Crespi M."/>
            <person name="Gouzy J."/>
            <person name="Gamas P."/>
        </authorList>
    </citation>
    <scope>NUCLEOTIDE SEQUENCE [LARGE SCALE GENOMIC DNA]</scope>
    <source>
        <strain evidence="6">cv. Jemalong A17</strain>
    </source>
</reference>
<reference evidence="2 5" key="1">
    <citation type="journal article" date="2011" name="Nature">
        <title>The Medicago genome provides insight into the evolution of rhizobial symbioses.</title>
        <authorList>
            <person name="Young N.D."/>
            <person name="Debelle F."/>
            <person name="Oldroyd G.E."/>
            <person name="Geurts R."/>
            <person name="Cannon S.B."/>
            <person name="Udvardi M.K."/>
            <person name="Benedito V.A."/>
            <person name="Mayer K.F."/>
            <person name="Gouzy J."/>
            <person name="Schoof H."/>
            <person name="Van de Peer Y."/>
            <person name="Proost S."/>
            <person name="Cook D.R."/>
            <person name="Meyers B.C."/>
            <person name="Spannagl M."/>
            <person name="Cheung F."/>
            <person name="De Mita S."/>
            <person name="Krishnakumar V."/>
            <person name="Gundlach H."/>
            <person name="Zhou S."/>
            <person name="Mudge J."/>
            <person name="Bharti A.K."/>
            <person name="Murray J.D."/>
            <person name="Naoumkina M.A."/>
            <person name="Rosen B."/>
            <person name="Silverstein K.A."/>
            <person name="Tang H."/>
            <person name="Rombauts S."/>
            <person name="Zhao P.X."/>
            <person name="Zhou P."/>
            <person name="Barbe V."/>
            <person name="Bardou P."/>
            <person name="Bechner M."/>
            <person name="Bellec A."/>
            <person name="Berger A."/>
            <person name="Berges H."/>
            <person name="Bidwell S."/>
            <person name="Bisseling T."/>
            <person name="Choisne N."/>
            <person name="Couloux A."/>
            <person name="Denny R."/>
            <person name="Deshpande S."/>
            <person name="Dai X."/>
            <person name="Doyle J.J."/>
            <person name="Dudez A.M."/>
            <person name="Farmer A.D."/>
            <person name="Fouteau S."/>
            <person name="Franken C."/>
            <person name="Gibelin C."/>
            <person name="Gish J."/>
            <person name="Goldstein S."/>
            <person name="Gonzalez A.J."/>
            <person name="Green P.J."/>
            <person name="Hallab A."/>
            <person name="Hartog M."/>
            <person name="Hua A."/>
            <person name="Humphray S.J."/>
            <person name="Jeong D.H."/>
            <person name="Jing Y."/>
            <person name="Jocker A."/>
            <person name="Kenton S.M."/>
            <person name="Kim D.J."/>
            <person name="Klee K."/>
            <person name="Lai H."/>
            <person name="Lang C."/>
            <person name="Lin S."/>
            <person name="Macmil S.L."/>
            <person name="Magdelenat G."/>
            <person name="Matthews L."/>
            <person name="McCorrison J."/>
            <person name="Monaghan E.L."/>
            <person name="Mun J.H."/>
            <person name="Najar F.Z."/>
            <person name="Nicholson C."/>
            <person name="Noirot C."/>
            <person name="O'Bleness M."/>
            <person name="Paule C.R."/>
            <person name="Poulain J."/>
            <person name="Prion F."/>
            <person name="Qin B."/>
            <person name="Qu C."/>
            <person name="Retzel E.F."/>
            <person name="Riddle C."/>
            <person name="Sallet E."/>
            <person name="Samain S."/>
            <person name="Samson N."/>
            <person name="Sanders I."/>
            <person name="Saurat O."/>
            <person name="Scarpelli C."/>
            <person name="Schiex T."/>
            <person name="Segurens B."/>
            <person name="Severin A.J."/>
            <person name="Sherrier D.J."/>
            <person name="Shi R."/>
            <person name="Sims S."/>
            <person name="Singer S.R."/>
            <person name="Sinharoy S."/>
            <person name="Sterck L."/>
            <person name="Viollet A."/>
            <person name="Wang B.B."/>
            <person name="Wang K."/>
            <person name="Wang M."/>
            <person name="Wang X."/>
            <person name="Warfsmann J."/>
            <person name="Weissenbach J."/>
            <person name="White D.D."/>
            <person name="White J.D."/>
            <person name="Wiley G.B."/>
            <person name="Wincker P."/>
            <person name="Xing Y."/>
            <person name="Yang L."/>
            <person name="Yao Z."/>
            <person name="Ying F."/>
            <person name="Zhai J."/>
            <person name="Zhou L."/>
            <person name="Zuber A."/>
            <person name="Denarie J."/>
            <person name="Dixon R.A."/>
            <person name="May G.D."/>
            <person name="Schwartz D.C."/>
            <person name="Rogers J."/>
            <person name="Quetier F."/>
            <person name="Town C.D."/>
            <person name="Roe B.A."/>
        </authorList>
    </citation>
    <scope>NUCLEOTIDE SEQUENCE [LARGE SCALE GENOMIC DNA]</scope>
    <source>
        <strain evidence="2">A17</strain>
        <strain evidence="4 5">cv. Jemalong A17</strain>
    </source>
</reference>
<dbReference type="PANTHER" id="PTHR31170">
    <property type="entry name" value="BNAC04G53230D PROTEIN"/>
    <property type="match status" value="1"/>
</dbReference>
<evidence type="ECO:0000313" key="2">
    <source>
        <dbReference type="EMBL" id="AES79501.1"/>
    </source>
</evidence>
<dbReference type="EMBL" id="PSQE01000007">
    <property type="protein sequence ID" value="RHN46437.1"/>
    <property type="molecule type" value="Genomic_DNA"/>
</dbReference>
<dbReference type="OrthoDB" id="1416955at2759"/>
<evidence type="ECO:0000313" key="6">
    <source>
        <dbReference type="Proteomes" id="UP000265566"/>
    </source>
</evidence>
<dbReference type="InterPro" id="IPR004158">
    <property type="entry name" value="DUF247_pln"/>
</dbReference>
<proteinExistence type="predicted"/>
<accession>G7KRF9</accession>
<reference evidence="2 5" key="2">
    <citation type="journal article" date="2014" name="BMC Genomics">
        <title>An improved genome release (version Mt4.0) for the model legume Medicago truncatula.</title>
        <authorList>
            <person name="Tang H."/>
            <person name="Krishnakumar V."/>
            <person name="Bidwell S."/>
            <person name="Rosen B."/>
            <person name="Chan A."/>
            <person name="Zhou S."/>
            <person name="Gentzbittel L."/>
            <person name="Childs K.L."/>
            <person name="Yandell M."/>
            <person name="Gundlach H."/>
            <person name="Mayer K.F."/>
            <person name="Schwartz D.C."/>
            <person name="Town C.D."/>
        </authorList>
    </citation>
    <scope>GENOME REANNOTATION</scope>
    <source>
        <strain evidence="4 5">cv. Jemalong A17</strain>
    </source>
</reference>
<keyword evidence="5" id="KW-1185">Reference proteome</keyword>
<dbReference type="Proteomes" id="UP000002051">
    <property type="component" value="Unassembled WGS sequence"/>
</dbReference>
<dbReference type="Gramene" id="rna40921">
    <property type="protein sequence ID" value="RHN46437.1"/>
    <property type="gene ID" value="gene40921"/>
</dbReference>
<dbReference type="HOGENOM" id="CLU_020188_0_5_1"/>
<keyword evidence="1" id="KW-0812">Transmembrane</keyword>
<dbReference type="Proteomes" id="UP000265566">
    <property type="component" value="Chromosome 7"/>
</dbReference>
<dbReference type="EnsemblPlants" id="AES79501">
    <property type="protein sequence ID" value="AES79501"/>
    <property type="gene ID" value="MTR_7g068160"/>
</dbReference>
<evidence type="ECO:0000256" key="1">
    <source>
        <dbReference type="SAM" id="Phobius"/>
    </source>
</evidence>
<keyword evidence="1" id="KW-1133">Transmembrane helix</keyword>
<organism evidence="2 5">
    <name type="scientific">Medicago truncatula</name>
    <name type="common">Barrel medic</name>
    <name type="synonym">Medicago tribuloides</name>
    <dbReference type="NCBI Taxonomy" id="3880"/>
    <lineage>
        <taxon>Eukaryota</taxon>
        <taxon>Viridiplantae</taxon>
        <taxon>Streptophyta</taxon>
        <taxon>Embryophyta</taxon>
        <taxon>Tracheophyta</taxon>
        <taxon>Spermatophyta</taxon>
        <taxon>Magnoliopsida</taxon>
        <taxon>eudicotyledons</taxon>
        <taxon>Gunneridae</taxon>
        <taxon>Pentapetalae</taxon>
        <taxon>rosids</taxon>
        <taxon>fabids</taxon>
        <taxon>Fabales</taxon>
        <taxon>Fabaceae</taxon>
        <taxon>Papilionoideae</taxon>
        <taxon>50 kb inversion clade</taxon>
        <taxon>NPAAA clade</taxon>
        <taxon>Hologalegina</taxon>
        <taxon>IRL clade</taxon>
        <taxon>Trifolieae</taxon>
        <taxon>Medicago</taxon>
    </lineage>
</organism>
<dbReference type="KEGG" id="mtr:11415585"/>
<gene>
    <name evidence="4" type="primary">11415585</name>
    <name evidence="2" type="ordered locus">MTR_7g068160</name>
    <name evidence="3" type="ORF">MtrunA17_Chr7g0242181</name>
</gene>
<evidence type="ECO:0000313" key="5">
    <source>
        <dbReference type="Proteomes" id="UP000002051"/>
    </source>
</evidence>
<protein>
    <submittedName>
        <fullName evidence="2">DUF247 domain protein</fullName>
    </submittedName>
</protein>
<dbReference type="PaxDb" id="3880-AES79501"/>
<dbReference type="Pfam" id="PF03140">
    <property type="entry name" value="DUF247"/>
    <property type="match status" value="2"/>
</dbReference>
<evidence type="ECO:0000313" key="3">
    <source>
        <dbReference type="EMBL" id="RHN46437.1"/>
    </source>
</evidence>